<evidence type="ECO:0000256" key="5">
    <source>
        <dbReference type="ARBA" id="ARBA00022847"/>
    </source>
</evidence>
<dbReference type="PROSITE" id="PS50283">
    <property type="entry name" value="NA_SOLUT_SYMP_3"/>
    <property type="match status" value="1"/>
</dbReference>
<evidence type="ECO:0000256" key="10">
    <source>
        <dbReference type="ARBA" id="ARBA00023136"/>
    </source>
</evidence>
<dbReference type="GO" id="GO:0008292">
    <property type="term" value="P:acetylcholine biosynthetic process"/>
    <property type="evidence" value="ECO:0007669"/>
    <property type="project" value="TreeGrafter"/>
</dbReference>
<dbReference type="CDD" id="cd11474">
    <property type="entry name" value="SLC5sbd_CHT"/>
    <property type="match status" value="1"/>
</dbReference>
<reference evidence="14" key="1">
    <citation type="submission" date="2021-02" db="EMBL/GenBank/DDBJ databases">
        <authorList>
            <person name="Bekaert M."/>
        </authorList>
    </citation>
    <scope>NUCLEOTIDE SEQUENCE</scope>
    <source>
        <strain evidence="14">IoA-00</strain>
    </source>
</reference>
<dbReference type="Pfam" id="PF00474">
    <property type="entry name" value="SSF"/>
    <property type="match status" value="1"/>
</dbReference>
<dbReference type="PANTHER" id="PTHR45897">
    <property type="entry name" value="HIGH-AFFINITY CHOLINE TRANSPORTER 1"/>
    <property type="match status" value="1"/>
</dbReference>
<evidence type="ECO:0000256" key="6">
    <source>
        <dbReference type="ARBA" id="ARBA00022979"/>
    </source>
</evidence>
<evidence type="ECO:0000256" key="11">
    <source>
        <dbReference type="ARBA" id="ARBA00023180"/>
    </source>
</evidence>
<organism evidence="14 15">
    <name type="scientific">Lepeophtheirus salmonis</name>
    <name type="common">Salmon louse</name>
    <name type="synonym">Caligus salmonis</name>
    <dbReference type="NCBI Taxonomy" id="72036"/>
    <lineage>
        <taxon>Eukaryota</taxon>
        <taxon>Metazoa</taxon>
        <taxon>Ecdysozoa</taxon>
        <taxon>Arthropoda</taxon>
        <taxon>Crustacea</taxon>
        <taxon>Multicrustacea</taxon>
        <taxon>Hexanauplia</taxon>
        <taxon>Copepoda</taxon>
        <taxon>Siphonostomatoida</taxon>
        <taxon>Caligidae</taxon>
        <taxon>Lepeophtheirus</taxon>
    </lineage>
</organism>
<gene>
    <name evidence="14" type="ORF">LSAA_11602</name>
</gene>
<sequence length="475" mass="52438">MGDQGLGSPLYPGNNTMVEEPQYSFNATGLASIIVFYIIILLIGLWAGWKQKKRLRVEGRKEDTETVLVANRDIKLFVGIMTMGATWVGGGFINGTAEEVYTNGLVHTLAPFGYSLSILFNAVLFAKKMRESNYITMIDPFTEKYGKLGSIIAFPAAMSEIICAVISVVYTLLGGLISVAYTDVFQLFFMATGLFLAIPFVLTNPATGNITDIQKYDWIGTVTSDEIPGYVDNIFTYILGGIPWQCYYQRVLSSKTPRRAQWLSVGGCSIALFMIIPSAIFGAAGKAIDWSKTPIPAPSTPETRKIILPLVLQYLTPGWVTFFGMGAVSAAVMSSTDSSMLSAASMLARNVYQKVFRPKASEKEILIILSTIVAFNCVLATLLAIYYPSVYDLFAFCKNTGSEFGFFLKCFHQTESDLNFIENGFIIYEDIPSQVKSFWILELSKSSPHGVRSHNLIRVNYNPCQSLQFLLTGTI</sequence>
<keyword evidence="5" id="KW-0769">Symport</keyword>
<dbReference type="PANTHER" id="PTHR45897:SF4">
    <property type="entry name" value="HIGH-AFFINITY CHOLINE TRANSPORTER 1"/>
    <property type="match status" value="1"/>
</dbReference>
<dbReference type="Gene3D" id="1.20.1730.10">
    <property type="entry name" value="Sodium/glucose cotransporter"/>
    <property type="match status" value="1"/>
</dbReference>
<evidence type="ECO:0000256" key="12">
    <source>
        <dbReference type="ARBA" id="ARBA00023201"/>
    </source>
</evidence>
<keyword evidence="6" id="KW-0530">Neurotransmitter biosynthesis</keyword>
<protein>
    <submittedName>
        <fullName evidence="14">SLC5A7</fullName>
    </submittedName>
</protein>
<evidence type="ECO:0000256" key="1">
    <source>
        <dbReference type="ARBA" id="ARBA00004141"/>
    </source>
</evidence>
<accession>A0A7R8HB94</accession>
<dbReference type="Proteomes" id="UP000675881">
    <property type="component" value="Chromosome 6"/>
</dbReference>
<dbReference type="OrthoDB" id="546820at2759"/>
<comment type="similarity">
    <text evidence="2 13">Belongs to the sodium:solute symporter (SSF) (TC 2.A.21) family.</text>
</comment>
<evidence type="ECO:0000256" key="3">
    <source>
        <dbReference type="ARBA" id="ARBA00022448"/>
    </source>
</evidence>
<dbReference type="InterPro" id="IPR052244">
    <property type="entry name" value="Choline_transporter"/>
</dbReference>
<dbReference type="AlphaFoldDB" id="A0A7R8HB94"/>
<evidence type="ECO:0000256" key="2">
    <source>
        <dbReference type="ARBA" id="ARBA00006434"/>
    </source>
</evidence>
<comment type="subcellular location">
    <subcellularLocation>
        <location evidence="1">Membrane</location>
        <topology evidence="1">Multi-pass membrane protein</topology>
    </subcellularLocation>
</comment>
<dbReference type="InterPro" id="IPR001734">
    <property type="entry name" value="Na/solute_symporter"/>
</dbReference>
<evidence type="ECO:0000256" key="7">
    <source>
        <dbReference type="ARBA" id="ARBA00022989"/>
    </source>
</evidence>
<keyword evidence="12" id="KW-0739">Sodium transport</keyword>
<dbReference type="InterPro" id="IPR038377">
    <property type="entry name" value="Na/Glc_symporter_sf"/>
</dbReference>
<dbReference type="EMBL" id="HG994585">
    <property type="protein sequence ID" value="CAF2970170.1"/>
    <property type="molecule type" value="Genomic_DNA"/>
</dbReference>
<evidence type="ECO:0000256" key="13">
    <source>
        <dbReference type="RuleBase" id="RU362091"/>
    </source>
</evidence>
<evidence type="ECO:0000256" key="4">
    <source>
        <dbReference type="ARBA" id="ARBA00022692"/>
    </source>
</evidence>
<evidence type="ECO:0000313" key="15">
    <source>
        <dbReference type="Proteomes" id="UP000675881"/>
    </source>
</evidence>
<evidence type="ECO:0000313" key="14">
    <source>
        <dbReference type="EMBL" id="CAF2970170.1"/>
    </source>
</evidence>
<keyword evidence="4" id="KW-0812">Transmembrane</keyword>
<keyword evidence="10" id="KW-0472">Membrane</keyword>
<proteinExistence type="inferred from homology"/>
<dbReference type="GO" id="GO:0005886">
    <property type="term" value="C:plasma membrane"/>
    <property type="evidence" value="ECO:0007669"/>
    <property type="project" value="TreeGrafter"/>
</dbReference>
<keyword evidence="3" id="KW-0813">Transport</keyword>
<dbReference type="GO" id="GO:0005307">
    <property type="term" value="F:choline:sodium symporter activity"/>
    <property type="evidence" value="ECO:0007669"/>
    <property type="project" value="TreeGrafter"/>
</dbReference>
<evidence type="ECO:0000256" key="8">
    <source>
        <dbReference type="ARBA" id="ARBA00023053"/>
    </source>
</evidence>
<keyword evidence="15" id="KW-1185">Reference proteome</keyword>
<keyword evidence="9" id="KW-0406">Ion transport</keyword>
<keyword evidence="7" id="KW-1133">Transmembrane helix</keyword>
<evidence type="ECO:0000256" key="9">
    <source>
        <dbReference type="ARBA" id="ARBA00023065"/>
    </source>
</evidence>
<name>A0A7R8HB94_LEPSM</name>
<keyword evidence="8" id="KW-0915">Sodium</keyword>
<keyword evidence="11" id="KW-0325">Glycoprotein</keyword>